<keyword evidence="4" id="KW-0446">Lipid-binding</keyword>
<dbReference type="Pfam" id="PF26547">
    <property type="entry name" value="PDZD8_N"/>
    <property type="match status" value="1"/>
</dbReference>
<dbReference type="EMBL" id="UXUI01007955">
    <property type="protein sequence ID" value="VDD90019.1"/>
    <property type="molecule type" value="Genomic_DNA"/>
</dbReference>
<keyword evidence="8" id="KW-1185">Reference proteome</keyword>
<dbReference type="CDD" id="cd21674">
    <property type="entry name" value="SMP_PDZD8"/>
    <property type="match status" value="1"/>
</dbReference>
<evidence type="ECO:0000256" key="3">
    <source>
        <dbReference type="ARBA" id="ARBA00023055"/>
    </source>
</evidence>
<accession>A0A158QAG9</accession>
<name>A0A158QAG9_ENTVE</name>
<proteinExistence type="predicted"/>
<dbReference type="GO" id="GO:0051560">
    <property type="term" value="P:mitochondrial calcium ion homeostasis"/>
    <property type="evidence" value="ECO:0007669"/>
    <property type="project" value="InterPro"/>
</dbReference>
<keyword evidence="2" id="KW-0813">Transport</keyword>
<evidence type="ECO:0000256" key="5">
    <source>
        <dbReference type="ARBA" id="ARBA00023136"/>
    </source>
</evidence>
<dbReference type="InterPro" id="IPR031468">
    <property type="entry name" value="SMP_LBD"/>
</dbReference>
<evidence type="ECO:0000256" key="1">
    <source>
        <dbReference type="ARBA" id="ARBA00004370"/>
    </source>
</evidence>
<reference evidence="9" key="1">
    <citation type="submission" date="2016-04" db="UniProtKB">
        <authorList>
            <consortium name="WormBaseParasite"/>
        </authorList>
    </citation>
    <scope>IDENTIFICATION</scope>
</reference>
<dbReference type="Proteomes" id="UP000274131">
    <property type="component" value="Unassembled WGS sequence"/>
</dbReference>
<dbReference type="PROSITE" id="PS51847">
    <property type="entry name" value="SMP"/>
    <property type="match status" value="1"/>
</dbReference>
<evidence type="ECO:0000259" key="6">
    <source>
        <dbReference type="PROSITE" id="PS51847"/>
    </source>
</evidence>
<dbReference type="OrthoDB" id="10004596at2759"/>
<sequence>MFIFFLGVLSGVFLVLSVAYIYFFYPLNGCQRPLIFYDQFPPIRLPGVLAQFLRSGEDDSGGSKWESCYTFSIIAHFLFQEFKNTRRFRRWFFKRLQLELNDLTTRSAAGLLIQDVRVRDLSTGSKFPVISKMRVERYQMSEDGETFEELNLLLNVDYTGGFQFSIDVSLVLNRRAHLSLKLTHLAGKIRLTLTRKPYTHWSFTFIEPPVIDFKVESEWQGRQVKYVIPLITQQFRRVLQRKHVFPNYKIRYRPFFPNPLFVPSPPMEAFAHIKLVGGLEVTVLQCTRLNISLASEEETEVYCTISLDHRPFLHLASPHSNHCFTVLINFIRHGFADPLGLTFNKVIFSTCQWQRDIILAVNNVPIRNERQATKLLCGTSGELNVLVERNLTDFSAESGKLSE</sequence>
<dbReference type="GO" id="GO:0005739">
    <property type="term" value="C:mitochondrion"/>
    <property type="evidence" value="ECO:0007669"/>
    <property type="project" value="GOC"/>
</dbReference>
<dbReference type="STRING" id="51028.A0A158QAG9"/>
<keyword evidence="5" id="KW-0472">Membrane</keyword>
<evidence type="ECO:0000256" key="2">
    <source>
        <dbReference type="ARBA" id="ARBA00022448"/>
    </source>
</evidence>
<reference evidence="7 8" key="2">
    <citation type="submission" date="2018-10" db="EMBL/GenBank/DDBJ databases">
        <authorList>
            <consortium name="Pathogen Informatics"/>
        </authorList>
    </citation>
    <scope>NUCLEOTIDE SEQUENCE [LARGE SCALE GENOMIC DNA]</scope>
</reference>
<dbReference type="InterPro" id="IPR058801">
    <property type="entry name" value="PDZD8_N"/>
</dbReference>
<dbReference type="AlphaFoldDB" id="A0A158QAG9"/>
<dbReference type="GO" id="GO:0008289">
    <property type="term" value="F:lipid binding"/>
    <property type="evidence" value="ECO:0007669"/>
    <property type="project" value="UniProtKB-KW"/>
</dbReference>
<keyword evidence="3" id="KW-0445">Lipid transport</keyword>
<dbReference type="GO" id="GO:0016020">
    <property type="term" value="C:membrane"/>
    <property type="evidence" value="ECO:0007669"/>
    <property type="project" value="UniProtKB-SubCell"/>
</dbReference>
<evidence type="ECO:0000313" key="9">
    <source>
        <dbReference type="WBParaSite" id="EVEC_0000511701-mRNA-1"/>
    </source>
</evidence>
<dbReference type="InterPro" id="IPR039275">
    <property type="entry name" value="PDZD8"/>
</dbReference>
<evidence type="ECO:0000256" key="4">
    <source>
        <dbReference type="ARBA" id="ARBA00023121"/>
    </source>
</evidence>
<gene>
    <name evidence="7" type="ORF">EVEC_LOCUS4770</name>
</gene>
<dbReference type="GO" id="GO:0044233">
    <property type="term" value="C:mitochondria-associated endoplasmic reticulum membrane contact site"/>
    <property type="evidence" value="ECO:0007669"/>
    <property type="project" value="InterPro"/>
</dbReference>
<dbReference type="GO" id="GO:0006869">
    <property type="term" value="P:lipid transport"/>
    <property type="evidence" value="ECO:0007669"/>
    <property type="project" value="UniProtKB-KW"/>
</dbReference>
<organism evidence="9">
    <name type="scientific">Enterobius vermicularis</name>
    <name type="common">Human pinworm</name>
    <dbReference type="NCBI Taxonomy" id="51028"/>
    <lineage>
        <taxon>Eukaryota</taxon>
        <taxon>Metazoa</taxon>
        <taxon>Ecdysozoa</taxon>
        <taxon>Nematoda</taxon>
        <taxon>Chromadorea</taxon>
        <taxon>Rhabditida</taxon>
        <taxon>Spirurina</taxon>
        <taxon>Oxyuridomorpha</taxon>
        <taxon>Oxyuroidea</taxon>
        <taxon>Oxyuridae</taxon>
        <taxon>Enterobius</taxon>
    </lineage>
</organism>
<dbReference type="PANTHER" id="PTHR21519:SF1">
    <property type="entry name" value="PDZ DOMAIN-CONTAINING PROTEIN 8"/>
    <property type="match status" value="1"/>
</dbReference>
<evidence type="ECO:0000313" key="8">
    <source>
        <dbReference type="Proteomes" id="UP000274131"/>
    </source>
</evidence>
<dbReference type="WBParaSite" id="EVEC_0000511701-mRNA-1">
    <property type="protein sequence ID" value="EVEC_0000511701-mRNA-1"/>
    <property type="gene ID" value="EVEC_0000511701"/>
</dbReference>
<protein>
    <submittedName>
        <fullName evidence="9">SMP-LTD domain-containing protein</fullName>
    </submittedName>
</protein>
<feature type="domain" description="SMP-LTD" evidence="6">
    <location>
        <begin position="59"/>
        <end position="254"/>
    </location>
</feature>
<comment type="subcellular location">
    <subcellularLocation>
        <location evidence="1">Membrane</location>
    </subcellularLocation>
</comment>
<dbReference type="GO" id="GO:1990456">
    <property type="term" value="P:mitochondrion-endoplasmic reticulum membrane tethering"/>
    <property type="evidence" value="ECO:0007669"/>
    <property type="project" value="InterPro"/>
</dbReference>
<evidence type="ECO:0000313" key="7">
    <source>
        <dbReference type="EMBL" id="VDD90019.1"/>
    </source>
</evidence>
<dbReference type="PANTHER" id="PTHR21519">
    <property type="entry name" value="PDZ DOMAIN-CONTAINING PROTEIN 8"/>
    <property type="match status" value="1"/>
</dbReference>